<gene>
    <name evidence="1" type="ORF">O164_00280</name>
</gene>
<name>V7DGP8_9PSED</name>
<dbReference type="EMBL" id="AXUP01000002">
    <property type="protein sequence ID" value="ESW41459.1"/>
    <property type="molecule type" value="Genomic_DNA"/>
</dbReference>
<protein>
    <submittedName>
        <fullName evidence="1">Uncharacterized protein</fullName>
    </submittedName>
</protein>
<evidence type="ECO:0000313" key="1">
    <source>
        <dbReference type="EMBL" id="ESW41459.1"/>
    </source>
</evidence>
<dbReference type="Proteomes" id="UP000018511">
    <property type="component" value="Unassembled WGS sequence"/>
</dbReference>
<organism evidence="1">
    <name type="scientific">Pseudomonas taiwanensis SJ9</name>
    <dbReference type="NCBI Taxonomy" id="1388762"/>
    <lineage>
        <taxon>Bacteria</taxon>
        <taxon>Pseudomonadati</taxon>
        <taxon>Pseudomonadota</taxon>
        <taxon>Gammaproteobacteria</taxon>
        <taxon>Pseudomonadales</taxon>
        <taxon>Pseudomonadaceae</taxon>
        <taxon>Pseudomonas</taxon>
    </lineage>
</organism>
<proteinExistence type="predicted"/>
<reference evidence="1" key="1">
    <citation type="submission" date="2013-10" db="EMBL/GenBank/DDBJ databases">
        <title>Whole Genome Shotgun Sequence of Pseudomonas taiwanensis SJ9.</title>
        <authorList>
            <person name="Hong S.-J."/>
            <person name="Shin J.-H."/>
        </authorList>
    </citation>
    <scope>NUCLEOTIDE SEQUENCE [LARGE SCALE GENOMIC DNA]</scope>
    <source>
        <strain evidence="1">SJ9</strain>
    </source>
</reference>
<accession>V7DGP8</accession>
<dbReference type="AlphaFoldDB" id="V7DGP8"/>
<comment type="caution">
    <text evidence="1">The sequence shown here is derived from an EMBL/GenBank/DDBJ whole genome shotgun (WGS) entry which is preliminary data.</text>
</comment>
<sequence length="58" mass="6396">MCGLACRIAYSVIDIMEKGQVPQHAAGLGRHILQELRTQLVDIIVPRSGPKPRRPTTC</sequence>